<dbReference type="Proteomes" id="UP000199503">
    <property type="component" value="Unassembled WGS sequence"/>
</dbReference>
<dbReference type="EMBL" id="FOFV01000034">
    <property type="protein sequence ID" value="SES44750.1"/>
    <property type="molecule type" value="Genomic_DNA"/>
</dbReference>
<feature type="signal peptide" evidence="1">
    <location>
        <begin position="1"/>
        <end position="21"/>
    </location>
</feature>
<evidence type="ECO:0008006" key="4">
    <source>
        <dbReference type="Google" id="ProtNLM"/>
    </source>
</evidence>
<dbReference type="OrthoDB" id="3688240at2"/>
<accession>A0A1H9XF00</accession>
<protein>
    <recommendedName>
        <fullName evidence="4">DUF3558 domain-containing protein</fullName>
    </recommendedName>
</protein>
<organism evidence="2 3">
    <name type="scientific">Lentzea albida</name>
    <dbReference type="NCBI Taxonomy" id="65499"/>
    <lineage>
        <taxon>Bacteria</taxon>
        <taxon>Bacillati</taxon>
        <taxon>Actinomycetota</taxon>
        <taxon>Actinomycetes</taxon>
        <taxon>Pseudonocardiales</taxon>
        <taxon>Pseudonocardiaceae</taxon>
        <taxon>Lentzea</taxon>
    </lineage>
</organism>
<gene>
    <name evidence="2" type="ORF">SAMN04488000_13436</name>
</gene>
<sequence>MRNRIAGAVALVLVAVGGCGADVPDGLAQKVAADCPGLVEPEPLAVVTQGFVVSQISSEAGQACKVWINDGREVLLVSLIAHASEQEAVQRTAGLCDDMALDEPDKSCAAAVSGNETYALHGVAGRWEARITVYEILVGDDAKDAVHQMLEDLRKSEKTKS</sequence>
<keyword evidence="3" id="KW-1185">Reference proteome</keyword>
<name>A0A1H9XF00_9PSEU</name>
<dbReference type="AlphaFoldDB" id="A0A1H9XF00"/>
<proteinExistence type="predicted"/>
<reference evidence="3" key="1">
    <citation type="submission" date="2016-10" db="EMBL/GenBank/DDBJ databases">
        <authorList>
            <person name="Varghese N."/>
            <person name="Submissions S."/>
        </authorList>
    </citation>
    <scope>NUCLEOTIDE SEQUENCE [LARGE SCALE GENOMIC DNA]</scope>
    <source>
        <strain evidence="3">DSM 44437</strain>
    </source>
</reference>
<evidence type="ECO:0000256" key="1">
    <source>
        <dbReference type="SAM" id="SignalP"/>
    </source>
</evidence>
<evidence type="ECO:0000313" key="2">
    <source>
        <dbReference type="EMBL" id="SES44750.1"/>
    </source>
</evidence>
<feature type="chain" id="PRO_5011652027" description="DUF3558 domain-containing protein" evidence="1">
    <location>
        <begin position="22"/>
        <end position="161"/>
    </location>
</feature>
<dbReference type="RefSeq" id="WP_089928077.1">
    <property type="nucleotide sequence ID" value="NZ_FOFV01000034.1"/>
</dbReference>
<keyword evidence="1" id="KW-0732">Signal</keyword>
<evidence type="ECO:0000313" key="3">
    <source>
        <dbReference type="Proteomes" id="UP000199503"/>
    </source>
</evidence>
<dbReference type="PROSITE" id="PS51257">
    <property type="entry name" value="PROKAR_LIPOPROTEIN"/>
    <property type="match status" value="1"/>
</dbReference>